<name>A0A8T3BSU0_DENNO</name>
<dbReference type="AlphaFoldDB" id="A0A8T3BSU0"/>
<keyword evidence="2" id="KW-1185">Reference proteome</keyword>
<reference evidence="1" key="1">
    <citation type="journal article" date="2022" name="Front. Genet.">
        <title>Chromosome-Scale Assembly of the Dendrobium nobile Genome Provides Insights Into the Molecular Mechanism of the Biosynthesis of the Medicinal Active Ingredient of Dendrobium.</title>
        <authorList>
            <person name="Xu Q."/>
            <person name="Niu S.-C."/>
            <person name="Li K.-L."/>
            <person name="Zheng P.-J."/>
            <person name="Zhang X.-J."/>
            <person name="Jia Y."/>
            <person name="Liu Y."/>
            <person name="Niu Y.-X."/>
            <person name="Yu L.-H."/>
            <person name="Chen D.-F."/>
            <person name="Zhang G.-Q."/>
        </authorList>
    </citation>
    <scope>NUCLEOTIDE SEQUENCE</scope>
    <source>
        <tissue evidence="1">Leaf</tissue>
    </source>
</reference>
<evidence type="ECO:0000313" key="2">
    <source>
        <dbReference type="Proteomes" id="UP000829196"/>
    </source>
</evidence>
<sequence>MEEERVTNTDLILPDYNFSFCLEGKELEDVESPLGRGIAVAEERKWIIKVKNPDTNARENEAKA</sequence>
<evidence type="ECO:0000313" key="1">
    <source>
        <dbReference type="EMBL" id="KAI0518723.1"/>
    </source>
</evidence>
<dbReference type="EMBL" id="JAGYWB010000006">
    <property type="protein sequence ID" value="KAI0518723.1"/>
    <property type="molecule type" value="Genomic_DNA"/>
</dbReference>
<comment type="caution">
    <text evidence="1">The sequence shown here is derived from an EMBL/GenBank/DDBJ whole genome shotgun (WGS) entry which is preliminary data.</text>
</comment>
<proteinExistence type="predicted"/>
<accession>A0A8T3BSU0</accession>
<organism evidence="1 2">
    <name type="scientific">Dendrobium nobile</name>
    <name type="common">Orchid</name>
    <dbReference type="NCBI Taxonomy" id="94219"/>
    <lineage>
        <taxon>Eukaryota</taxon>
        <taxon>Viridiplantae</taxon>
        <taxon>Streptophyta</taxon>
        <taxon>Embryophyta</taxon>
        <taxon>Tracheophyta</taxon>
        <taxon>Spermatophyta</taxon>
        <taxon>Magnoliopsida</taxon>
        <taxon>Liliopsida</taxon>
        <taxon>Asparagales</taxon>
        <taxon>Orchidaceae</taxon>
        <taxon>Epidendroideae</taxon>
        <taxon>Malaxideae</taxon>
        <taxon>Dendrobiinae</taxon>
        <taxon>Dendrobium</taxon>
    </lineage>
</organism>
<gene>
    <name evidence="1" type="ORF">KFK09_006159</name>
</gene>
<protein>
    <submittedName>
        <fullName evidence="1">Uncharacterized protein</fullName>
    </submittedName>
</protein>
<dbReference type="Proteomes" id="UP000829196">
    <property type="component" value="Unassembled WGS sequence"/>
</dbReference>